<keyword evidence="5" id="KW-0732">Signal</keyword>
<dbReference type="EMBL" id="JADOUA010000001">
    <property type="protein sequence ID" value="MBG6090681.1"/>
    <property type="molecule type" value="Genomic_DNA"/>
</dbReference>
<dbReference type="GO" id="GO:0005975">
    <property type="term" value="P:carbohydrate metabolic process"/>
    <property type="evidence" value="ECO:0007669"/>
    <property type="project" value="InterPro"/>
</dbReference>
<evidence type="ECO:0000259" key="9">
    <source>
        <dbReference type="Pfam" id="PF17390"/>
    </source>
</evidence>
<evidence type="ECO:0000259" key="6">
    <source>
        <dbReference type="Pfam" id="PF05592"/>
    </source>
</evidence>
<feature type="chain" id="PRO_5037553349" description="alpha-L-rhamnosidase" evidence="5">
    <location>
        <begin position="47"/>
        <end position="1097"/>
    </location>
</feature>
<dbReference type="EC" id="3.2.1.40" evidence="2"/>
<comment type="caution">
    <text evidence="10">The sequence shown here is derived from an EMBL/GenBank/DDBJ whole genome shotgun (WGS) entry which is preliminary data.</text>
</comment>
<dbReference type="SUPFAM" id="SSF49785">
    <property type="entry name" value="Galactose-binding domain-like"/>
    <property type="match status" value="1"/>
</dbReference>
<dbReference type="GO" id="GO:0030596">
    <property type="term" value="F:alpha-L-rhamnosidase activity"/>
    <property type="evidence" value="ECO:0007669"/>
    <property type="project" value="UniProtKB-EC"/>
</dbReference>
<dbReference type="InterPro" id="IPR016007">
    <property type="entry name" value="Alpha_rhamnosid"/>
</dbReference>
<dbReference type="Pfam" id="PF17390">
    <property type="entry name" value="Bac_rhamnosid_C"/>
    <property type="match status" value="1"/>
</dbReference>
<keyword evidence="10" id="KW-0326">Glycosidase</keyword>
<sequence>MRPTPAPPRPHRATSLLSLRPTLRRRGTAALVAAGLVLAAAAPAQAREESALRVTGLETEHAPTPIAVADPRPRFGWLLKAAERGQRQTAYRVSVATAEGGRTVWDSGAVTGARPYDVRYGGPALDPATRYTWRVKVADARGRWTGWSKATWFETALAKDGWRGSWIGAPGDAPTAPDLNGTSWIWYPEGDPATSAPAGSRYFRGTFDLASVPDGARLVMTADDGFTAWVNGAEAGGRDPDPAAENWRRPIVVDVTAKLRQGRNVIAVKATNGRESPAGLLGRLELPGQAPEHFDTAGSWRSTDQEPSGSWQAPDHDDASWAQAKVLAAWGSGPWGRVTAEKPTLPEPLLRRDFTVPGKRIAKARLYAAGAGYVELSLNGRRVGDEVLQPGFVRYDKRVQYVTRDVTSMLRGGGNVLGARLGRGFYGMTQQNVWNWHDTPWTAEPRLLAQLVVTYADGTSQTVATDGRWRYAEGPVRFDSLYGGETYDAREEKPGWDRPGFDASSWKNAATRPAPAATIVPEEHEPIRVTDTLRPVSVTNPKQGTYVFKLPRNIAGWARVRPQGPAGTTVGLKYGERLNDDGTVRADSGHVTGRFQIDEYVLAGRGEPESWEARYTYKGFQYVEVTGWPGEAPTADDLDGREVRSDLRPAGTFRSSNELFDTINTITRQTVLNNWHGIPTDTPMYEKNGWTGDAQLMAPMEMAEFDLRRLFTKWMTDHGDSLGSDGLVPAIVPDNGWGLGPGWPSPPWHASFTVVPWLMYERYGDRDVLAANYPAMRRYLDGWLTRSSDGIYPSQLNDYLAPGYGGNTPEDMRLHGTAYTYSNSLIMADIAQVLGRADDAARYRAAAATMKDAFNREFLRGDAYVTRTDPGYRQTSALIALALGLVPDGSEKAVTDRLVRDVRERGDHLNTGALGTKYLLTQLTRRGHGELAYRVANQRTYPSWGYWVDNGATTLWERWDLDARSRDHVFLGGAIGEWFYEDLAGIRPAAPGYDQITVAPQPLGDLTSVNATTRTPHGPVSVRWKRSGSGFALEVDVPVGATARIELPAASAERVTEGGRDVTSAQGVRVLGTGQGPNGGVVRLEAVSGSYRFHARK</sequence>
<keyword evidence="3 10" id="KW-0378">Hydrolase</keyword>
<dbReference type="Gene3D" id="1.50.10.10">
    <property type="match status" value="1"/>
</dbReference>
<dbReference type="Pfam" id="PF25788">
    <property type="entry name" value="Ig_Rha78A_N"/>
    <property type="match status" value="1"/>
</dbReference>
<organism evidence="10 11">
    <name type="scientific">Actinomadura viridis</name>
    <dbReference type="NCBI Taxonomy" id="58110"/>
    <lineage>
        <taxon>Bacteria</taxon>
        <taxon>Bacillati</taxon>
        <taxon>Actinomycetota</taxon>
        <taxon>Actinomycetes</taxon>
        <taxon>Streptosporangiales</taxon>
        <taxon>Thermomonosporaceae</taxon>
        <taxon>Actinomadura</taxon>
    </lineage>
</organism>
<accession>A0A931GPJ3</accession>
<dbReference type="PANTHER" id="PTHR33307">
    <property type="entry name" value="ALPHA-RHAMNOSIDASE (EUROFUNG)"/>
    <property type="match status" value="1"/>
</dbReference>
<feature type="region of interest" description="Disordered" evidence="4">
    <location>
        <begin position="291"/>
        <end position="317"/>
    </location>
</feature>
<keyword evidence="11" id="KW-1185">Reference proteome</keyword>
<dbReference type="InterPro" id="IPR008902">
    <property type="entry name" value="Rhamnosid_concanavalin"/>
</dbReference>
<evidence type="ECO:0000259" key="7">
    <source>
        <dbReference type="Pfam" id="PF08531"/>
    </source>
</evidence>
<dbReference type="SUPFAM" id="SSF48208">
    <property type="entry name" value="Six-hairpin glycosidases"/>
    <property type="match status" value="1"/>
</dbReference>
<evidence type="ECO:0000259" key="8">
    <source>
        <dbReference type="Pfam" id="PF17389"/>
    </source>
</evidence>
<comment type="catalytic activity">
    <reaction evidence="1">
        <text>Hydrolysis of terminal non-reducing alpha-L-rhamnose residues in alpha-L-rhamnosides.</text>
        <dbReference type="EC" id="3.2.1.40"/>
    </reaction>
</comment>
<protein>
    <recommendedName>
        <fullName evidence="2">alpha-L-rhamnosidase</fullName>
        <ecNumber evidence="2">3.2.1.40</ecNumber>
    </recommendedName>
</protein>
<name>A0A931GPJ3_9ACTN</name>
<dbReference type="InterPro" id="IPR035398">
    <property type="entry name" value="Bac_rhamnosid_C"/>
</dbReference>
<dbReference type="InterPro" id="IPR012341">
    <property type="entry name" value="6hp_glycosidase-like_sf"/>
</dbReference>
<feature type="compositionally biased region" description="Polar residues" evidence="4">
    <location>
        <begin position="299"/>
        <end position="311"/>
    </location>
</feature>
<feature type="domain" description="Bacterial alpha-L-rhamnosidase N-terminal" evidence="7">
    <location>
        <begin position="359"/>
        <end position="530"/>
    </location>
</feature>
<feature type="domain" description="Alpha-L-rhamnosidase C-terminal" evidence="9">
    <location>
        <begin position="985"/>
        <end position="1058"/>
    </location>
</feature>
<feature type="signal peptide" evidence="5">
    <location>
        <begin position="1"/>
        <end position="46"/>
    </location>
</feature>
<evidence type="ECO:0000256" key="3">
    <source>
        <dbReference type="ARBA" id="ARBA00022801"/>
    </source>
</evidence>
<feature type="domain" description="Alpha-L-rhamnosidase six-hairpin glycosidase" evidence="8">
    <location>
        <begin position="650"/>
        <end position="982"/>
    </location>
</feature>
<feature type="domain" description="Alpha-L-rhamnosidase concanavalin-like" evidence="6">
    <location>
        <begin position="542"/>
        <end position="642"/>
    </location>
</feature>
<dbReference type="InterPro" id="IPR035396">
    <property type="entry name" value="Bac_rhamnosid6H"/>
</dbReference>
<evidence type="ECO:0000313" key="10">
    <source>
        <dbReference type="EMBL" id="MBG6090681.1"/>
    </source>
</evidence>
<evidence type="ECO:0000256" key="4">
    <source>
        <dbReference type="SAM" id="MobiDB-lite"/>
    </source>
</evidence>
<dbReference type="Pfam" id="PF08531">
    <property type="entry name" value="Bac_rhamnosid_N"/>
    <property type="match status" value="1"/>
</dbReference>
<dbReference type="InterPro" id="IPR008979">
    <property type="entry name" value="Galactose-bd-like_sf"/>
</dbReference>
<dbReference type="Pfam" id="PF17389">
    <property type="entry name" value="Bac_rhamnosid6H"/>
    <property type="match status" value="1"/>
</dbReference>
<dbReference type="InterPro" id="IPR013737">
    <property type="entry name" value="Bac_rhamnosid_N"/>
</dbReference>
<dbReference type="PANTHER" id="PTHR33307:SF6">
    <property type="entry name" value="ALPHA-RHAMNOSIDASE (EUROFUNG)-RELATED"/>
    <property type="match status" value="1"/>
</dbReference>
<dbReference type="InterPro" id="IPR013783">
    <property type="entry name" value="Ig-like_fold"/>
</dbReference>
<dbReference type="PIRSF" id="PIRSF010631">
    <property type="entry name" value="A-rhamnsds"/>
    <property type="match status" value="1"/>
</dbReference>
<dbReference type="Gene3D" id="2.60.120.260">
    <property type="entry name" value="Galactose-binding domain-like"/>
    <property type="match status" value="3"/>
</dbReference>
<gene>
    <name evidence="10" type="ORF">IW256_004794</name>
</gene>
<dbReference type="InterPro" id="IPR008928">
    <property type="entry name" value="6-hairpin_glycosidase_sf"/>
</dbReference>
<reference evidence="10" key="1">
    <citation type="submission" date="2020-11" db="EMBL/GenBank/DDBJ databases">
        <title>Sequencing the genomes of 1000 actinobacteria strains.</title>
        <authorList>
            <person name="Klenk H.-P."/>
        </authorList>
    </citation>
    <scope>NUCLEOTIDE SEQUENCE</scope>
    <source>
        <strain evidence="10">DSM 43175</strain>
    </source>
</reference>
<dbReference type="RefSeq" id="WP_197013112.1">
    <property type="nucleotide sequence ID" value="NZ_BAABES010000011.1"/>
</dbReference>
<evidence type="ECO:0000256" key="5">
    <source>
        <dbReference type="SAM" id="SignalP"/>
    </source>
</evidence>
<proteinExistence type="predicted"/>
<evidence type="ECO:0000256" key="2">
    <source>
        <dbReference type="ARBA" id="ARBA00012652"/>
    </source>
</evidence>
<evidence type="ECO:0000256" key="1">
    <source>
        <dbReference type="ARBA" id="ARBA00001445"/>
    </source>
</evidence>
<dbReference type="Proteomes" id="UP000614047">
    <property type="component" value="Unassembled WGS sequence"/>
</dbReference>
<dbReference type="Gene3D" id="2.60.40.10">
    <property type="entry name" value="Immunoglobulins"/>
    <property type="match status" value="1"/>
</dbReference>
<evidence type="ECO:0000313" key="11">
    <source>
        <dbReference type="Proteomes" id="UP000614047"/>
    </source>
</evidence>
<dbReference type="Gene3D" id="2.60.420.10">
    <property type="entry name" value="Maltose phosphorylase, domain 3"/>
    <property type="match status" value="1"/>
</dbReference>
<dbReference type="AlphaFoldDB" id="A0A931GPJ3"/>
<dbReference type="Pfam" id="PF05592">
    <property type="entry name" value="Bac_rhamnosid"/>
    <property type="match status" value="1"/>
</dbReference>